<keyword evidence="2" id="KW-0808">Transferase</keyword>
<dbReference type="Proteomes" id="UP000515860">
    <property type="component" value="Chromosome"/>
</dbReference>
<sequence length="198" mass="23177">MGKIFYIIGKSASGKDHIYEALLAEKDLKLAQVILYTTRPIRSGEQNGREYYFTDELKLVQLRLSGKLIEERVYDTVYGPWYYFTADEGQFRLDCQDYIGIGTLESYEKIKGYFGEDKVCPLYIETEDGIRLKRAIQREEKQPEPKYAEMCRRYLADCEDFSEEKIQAAGIRRRFLNNGELSQCLQEIKAYLLLQIGR</sequence>
<evidence type="ECO:0000313" key="2">
    <source>
        <dbReference type="EMBL" id="QNM08135.1"/>
    </source>
</evidence>
<dbReference type="SUPFAM" id="SSF52540">
    <property type="entry name" value="P-loop containing nucleoside triphosphate hydrolases"/>
    <property type="match status" value="1"/>
</dbReference>
<protein>
    <submittedName>
        <fullName evidence="2">Guanylate kinase</fullName>
    </submittedName>
</protein>
<dbReference type="KEGG" id="whj:H9Q79_14770"/>
<keyword evidence="3" id="KW-1185">Reference proteome</keyword>
<dbReference type="InterPro" id="IPR020590">
    <property type="entry name" value="Guanylate_kinase_CS"/>
</dbReference>
<keyword evidence="2" id="KW-0418">Kinase</keyword>
<feature type="domain" description="Guanylate kinase-like" evidence="1">
    <location>
        <begin position="2"/>
        <end position="82"/>
    </location>
</feature>
<dbReference type="PROSITE" id="PS00856">
    <property type="entry name" value="GUANYLATE_KINASE_1"/>
    <property type="match status" value="1"/>
</dbReference>
<organism evidence="2 3">
    <name type="scientific">Wansuia hejianensis</name>
    <dbReference type="NCBI Taxonomy" id="2763667"/>
    <lineage>
        <taxon>Bacteria</taxon>
        <taxon>Bacillati</taxon>
        <taxon>Bacillota</taxon>
        <taxon>Clostridia</taxon>
        <taxon>Lachnospirales</taxon>
        <taxon>Lachnospiraceae</taxon>
        <taxon>Wansuia</taxon>
    </lineage>
</organism>
<dbReference type="InterPro" id="IPR008144">
    <property type="entry name" value="Guanylate_kin-like_dom"/>
</dbReference>
<dbReference type="RefSeq" id="WP_118646421.1">
    <property type="nucleotide sequence ID" value="NZ_CP060635.1"/>
</dbReference>
<evidence type="ECO:0000313" key="3">
    <source>
        <dbReference type="Proteomes" id="UP000515860"/>
    </source>
</evidence>
<dbReference type="SMART" id="SM00072">
    <property type="entry name" value="GuKc"/>
    <property type="match status" value="1"/>
</dbReference>
<dbReference type="AlphaFoldDB" id="A0A7G9GBF3"/>
<gene>
    <name evidence="2" type="ORF">H9Q79_14770</name>
</gene>
<dbReference type="PROSITE" id="PS50052">
    <property type="entry name" value="GUANYLATE_KINASE_2"/>
    <property type="match status" value="1"/>
</dbReference>
<reference evidence="2 3" key="1">
    <citation type="submission" date="2020-08" db="EMBL/GenBank/DDBJ databases">
        <authorList>
            <person name="Liu C."/>
            <person name="Sun Q."/>
        </authorList>
    </citation>
    <scope>NUCLEOTIDE SEQUENCE [LARGE SCALE GENOMIC DNA]</scope>
    <source>
        <strain evidence="2 3">NSJ-29</strain>
    </source>
</reference>
<dbReference type="Pfam" id="PF00625">
    <property type="entry name" value="Guanylate_kin"/>
    <property type="match status" value="1"/>
</dbReference>
<evidence type="ECO:0000259" key="1">
    <source>
        <dbReference type="PROSITE" id="PS50052"/>
    </source>
</evidence>
<dbReference type="GO" id="GO:0016301">
    <property type="term" value="F:kinase activity"/>
    <property type="evidence" value="ECO:0007669"/>
    <property type="project" value="UniProtKB-KW"/>
</dbReference>
<dbReference type="EMBL" id="CP060635">
    <property type="protein sequence ID" value="QNM08135.1"/>
    <property type="molecule type" value="Genomic_DNA"/>
</dbReference>
<name>A0A7G9GBF3_9FIRM</name>
<proteinExistence type="predicted"/>
<dbReference type="Gene3D" id="3.40.50.300">
    <property type="entry name" value="P-loop containing nucleotide triphosphate hydrolases"/>
    <property type="match status" value="1"/>
</dbReference>
<dbReference type="InterPro" id="IPR027417">
    <property type="entry name" value="P-loop_NTPase"/>
</dbReference>
<dbReference type="InterPro" id="IPR008145">
    <property type="entry name" value="GK/Ca_channel_bsu"/>
</dbReference>
<accession>A0A7G9GBF3</accession>